<name>A0A914P881_9BILA</name>
<dbReference type="Proteomes" id="UP000887578">
    <property type="component" value="Unplaced"/>
</dbReference>
<sequence>MNSCDSTEPTKEDVKKIASSLKIPKSPPSSNFPFDVLKYMKENANPKQAVELMRVNKYFLQREFRFKDYGKLTVVDNMFHVYTWDDRNVAITGELRIKDSYGYYFFYRLVCNTVLCDLRCLVLNIRYMDYEDFKFLTSSGNLKDLSMKGLSKIRNNGKIVPSEIILDHTPLLRKLTIIDVATSIMSSKFVEKILESDLQRLVLFRFPKAFDFELMLTSLRKKPTLCIILFFDKHYRRNKVNAYIDKLIAENVTDSLTPYFETPCSEISEIRKKALDKLRSNFLQHHPDSVFRNIQHSTLLKETKQEIEDQYY</sequence>
<accession>A0A914P881</accession>
<evidence type="ECO:0000313" key="1">
    <source>
        <dbReference type="Proteomes" id="UP000887578"/>
    </source>
</evidence>
<reference evidence="2" key="1">
    <citation type="submission" date="2022-11" db="UniProtKB">
        <authorList>
            <consortium name="WormBaseParasite"/>
        </authorList>
    </citation>
    <scope>IDENTIFICATION</scope>
</reference>
<keyword evidence="1" id="KW-1185">Reference proteome</keyword>
<evidence type="ECO:0000313" key="2">
    <source>
        <dbReference type="WBParaSite" id="PDA_v2.g11397.t1"/>
    </source>
</evidence>
<protein>
    <submittedName>
        <fullName evidence="2">Uncharacterized protein</fullName>
    </submittedName>
</protein>
<dbReference type="WBParaSite" id="PDA_v2.g11397.t1">
    <property type="protein sequence ID" value="PDA_v2.g11397.t1"/>
    <property type="gene ID" value="PDA_v2.g11397"/>
</dbReference>
<organism evidence="1 2">
    <name type="scientific">Panagrolaimus davidi</name>
    <dbReference type="NCBI Taxonomy" id="227884"/>
    <lineage>
        <taxon>Eukaryota</taxon>
        <taxon>Metazoa</taxon>
        <taxon>Ecdysozoa</taxon>
        <taxon>Nematoda</taxon>
        <taxon>Chromadorea</taxon>
        <taxon>Rhabditida</taxon>
        <taxon>Tylenchina</taxon>
        <taxon>Panagrolaimomorpha</taxon>
        <taxon>Panagrolaimoidea</taxon>
        <taxon>Panagrolaimidae</taxon>
        <taxon>Panagrolaimus</taxon>
    </lineage>
</organism>
<dbReference type="AlphaFoldDB" id="A0A914P881"/>
<proteinExistence type="predicted"/>